<proteinExistence type="inferred from homology"/>
<dbReference type="SMART" id="SM01049">
    <property type="entry name" value="Cache_2"/>
    <property type="match status" value="1"/>
</dbReference>
<feature type="transmembrane region" description="Helical" evidence="9">
    <location>
        <begin position="12"/>
        <end position="34"/>
    </location>
</feature>
<dbReference type="GO" id="GO:0005886">
    <property type="term" value="C:plasma membrane"/>
    <property type="evidence" value="ECO:0007669"/>
    <property type="project" value="UniProtKB-SubCell"/>
</dbReference>
<name>A0A7X0SQU7_9BACL</name>
<dbReference type="GO" id="GO:0007165">
    <property type="term" value="P:signal transduction"/>
    <property type="evidence" value="ECO:0007669"/>
    <property type="project" value="UniProtKB-KW"/>
</dbReference>
<organism evidence="12 13">
    <name type="scientific">Cohnella zeiphila</name>
    <dbReference type="NCBI Taxonomy" id="2761120"/>
    <lineage>
        <taxon>Bacteria</taxon>
        <taxon>Bacillati</taxon>
        <taxon>Bacillota</taxon>
        <taxon>Bacilli</taxon>
        <taxon>Bacillales</taxon>
        <taxon>Paenibacillaceae</taxon>
        <taxon>Cohnella</taxon>
    </lineage>
</organism>
<dbReference type="CDD" id="cd06225">
    <property type="entry name" value="HAMP"/>
    <property type="match status" value="1"/>
</dbReference>
<dbReference type="CDD" id="cd11386">
    <property type="entry name" value="MCP_signal"/>
    <property type="match status" value="1"/>
</dbReference>
<evidence type="ECO:0000256" key="4">
    <source>
        <dbReference type="ARBA" id="ARBA00022989"/>
    </source>
</evidence>
<keyword evidence="3 9" id="KW-0812">Transmembrane</keyword>
<evidence type="ECO:0000256" key="2">
    <source>
        <dbReference type="ARBA" id="ARBA00022475"/>
    </source>
</evidence>
<keyword evidence="5 9" id="KW-0472">Membrane</keyword>
<gene>
    <name evidence="12" type="ORF">H7C18_25465</name>
</gene>
<dbReference type="PRINTS" id="PR00260">
    <property type="entry name" value="CHEMTRNSDUCR"/>
</dbReference>
<dbReference type="PROSITE" id="PS50885">
    <property type="entry name" value="HAMP"/>
    <property type="match status" value="1"/>
</dbReference>
<dbReference type="Gene3D" id="1.10.287.950">
    <property type="entry name" value="Methyl-accepting chemotaxis protein"/>
    <property type="match status" value="1"/>
</dbReference>
<dbReference type="Pfam" id="PF17200">
    <property type="entry name" value="sCache_2"/>
    <property type="match status" value="1"/>
</dbReference>
<dbReference type="GO" id="GO:0006935">
    <property type="term" value="P:chemotaxis"/>
    <property type="evidence" value="ECO:0007669"/>
    <property type="project" value="InterPro"/>
</dbReference>
<evidence type="ECO:0000256" key="3">
    <source>
        <dbReference type="ARBA" id="ARBA00022692"/>
    </source>
</evidence>
<dbReference type="InterPro" id="IPR033480">
    <property type="entry name" value="sCache_2"/>
</dbReference>
<dbReference type="PANTHER" id="PTHR32089">
    <property type="entry name" value="METHYL-ACCEPTING CHEMOTAXIS PROTEIN MCPB"/>
    <property type="match status" value="1"/>
</dbReference>
<keyword evidence="4 9" id="KW-1133">Transmembrane helix</keyword>
<dbReference type="AlphaFoldDB" id="A0A7X0SQU7"/>
<evidence type="ECO:0000256" key="6">
    <source>
        <dbReference type="ARBA" id="ARBA00023224"/>
    </source>
</evidence>
<evidence type="ECO:0000259" key="10">
    <source>
        <dbReference type="PROSITE" id="PS50111"/>
    </source>
</evidence>
<dbReference type="Gene3D" id="3.30.450.20">
    <property type="entry name" value="PAS domain"/>
    <property type="match status" value="1"/>
</dbReference>
<evidence type="ECO:0000256" key="9">
    <source>
        <dbReference type="SAM" id="Phobius"/>
    </source>
</evidence>
<dbReference type="InterPro" id="IPR003660">
    <property type="entry name" value="HAMP_dom"/>
</dbReference>
<comment type="caution">
    <text evidence="12">The sequence shown here is derived from an EMBL/GenBank/DDBJ whole genome shotgun (WGS) entry which is preliminary data.</text>
</comment>
<dbReference type="EMBL" id="JACJVO010000032">
    <property type="protein sequence ID" value="MBB6734276.1"/>
    <property type="molecule type" value="Genomic_DNA"/>
</dbReference>
<comment type="subcellular location">
    <subcellularLocation>
        <location evidence="1">Cell membrane</location>
        <topology evidence="1">Multi-pass membrane protein</topology>
    </subcellularLocation>
</comment>
<feature type="domain" description="Methyl-accepting transducer" evidence="10">
    <location>
        <begin position="294"/>
        <end position="530"/>
    </location>
</feature>
<dbReference type="Gene3D" id="6.10.340.10">
    <property type="match status" value="1"/>
</dbReference>
<keyword evidence="2" id="KW-1003">Cell membrane</keyword>
<protein>
    <submittedName>
        <fullName evidence="12">Cache domain-containing protein</fullName>
    </submittedName>
</protein>
<dbReference type="RefSeq" id="WP_185131914.1">
    <property type="nucleotide sequence ID" value="NZ_JACJVO010000032.1"/>
</dbReference>
<evidence type="ECO:0000256" key="1">
    <source>
        <dbReference type="ARBA" id="ARBA00004651"/>
    </source>
</evidence>
<dbReference type="Pfam" id="PF00672">
    <property type="entry name" value="HAMP"/>
    <property type="match status" value="1"/>
</dbReference>
<evidence type="ECO:0000256" key="7">
    <source>
        <dbReference type="ARBA" id="ARBA00029447"/>
    </source>
</evidence>
<evidence type="ECO:0000259" key="11">
    <source>
        <dbReference type="PROSITE" id="PS50885"/>
    </source>
</evidence>
<reference evidence="12 13" key="1">
    <citation type="submission" date="2020-08" db="EMBL/GenBank/DDBJ databases">
        <title>Cohnella phylogeny.</title>
        <authorList>
            <person name="Dunlap C."/>
        </authorList>
    </citation>
    <scope>NUCLEOTIDE SEQUENCE [LARGE SCALE GENOMIC DNA]</scope>
    <source>
        <strain evidence="12 13">CBP 2801</strain>
    </source>
</reference>
<dbReference type="InterPro" id="IPR004090">
    <property type="entry name" value="Chemotax_Me-accpt_rcpt"/>
</dbReference>
<keyword evidence="6 8" id="KW-0807">Transducer</keyword>
<accession>A0A7X0SQU7</accession>
<evidence type="ECO:0000313" key="12">
    <source>
        <dbReference type="EMBL" id="MBB6734276.1"/>
    </source>
</evidence>
<dbReference type="InterPro" id="IPR004089">
    <property type="entry name" value="MCPsignal_dom"/>
</dbReference>
<evidence type="ECO:0000256" key="5">
    <source>
        <dbReference type="ARBA" id="ARBA00023136"/>
    </source>
</evidence>
<dbReference type="CDD" id="cd12912">
    <property type="entry name" value="PDC2_MCP_like"/>
    <property type="match status" value="1"/>
</dbReference>
<dbReference type="Proteomes" id="UP000564644">
    <property type="component" value="Unassembled WGS sequence"/>
</dbReference>
<sequence length="580" mass="61905">MRNMRFTIRTKLLFVMAVLLIVPIVSLGIVALQVSSSETDQQVRTSLRNAVRLAEEIQRSLDKEVQAGNITQEAAEESFRAAILGEKMSDGTRPINTDIDLGANGYFFAMDDKGVMLAHPSKEGTSLWENKTDDGFYYIQNMVKAAQNGGGFTLYSYPLPHSEKLAQKITYSEKAPAWGWIIAAGSYAQDYNAGQRHIVSAIWWTLGICAVVGGAVLTAVSFRLSKPIVRVADRVERIAQGDLTGEALAVGGKDEIGRMAAAYNRLLENLRELAGNQTLSANALAASAAALSKSIAETTEAVHQTSQAISEVAGNNETQAGSFAETAKATEEMAAGVQRIAATSSSAFDASAATLKEAENGDRLISRTIGQMEDVSRTVADLGDVVRRLGDRSQRIDEMAAAIREISSQTNLLSLNASIEAARAGEHGKGFGVVAGEIKKLAVRSDESAAQVGELIDEIRRDIDSALESMRAGEEQVSLGSASIKETGVAFSRILEATKDVVLQVEEATAASEQMAASSEQIAASLTEMERLSAGTATSSQTVSAAAEQQLISLDEIARSARLLSDMSEQSRQLAGRFKL</sequence>
<dbReference type="PROSITE" id="PS50111">
    <property type="entry name" value="CHEMOTAXIS_TRANSDUC_2"/>
    <property type="match status" value="1"/>
</dbReference>
<dbReference type="Pfam" id="PF00015">
    <property type="entry name" value="MCPsignal"/>
    <property type="match status" value="1"/>
</dbReference>
<dbReference type="PANTHER" id="PTHR32089:SF112">
    <property type="entry name" value="LYSOZYME-LIKE PROTEIN-RELATED"/>
    <property type="match status" value="1"/>
</dbReference>
<evidence type="ECO:0000313" key="13">
    <source>
        <dbReference type="Proteomes" id="UP000564644"/>
    </source>
</evidence>
<evidence type="ECO:0000256" key="8">
    <source>
        <dbReference type="PROSITE-ProRule" id="PRU00284"/>
    </source>
</evidence>
<dbReference type="GO" id="GO:0004888">
    <property type="term" value="F:transmembrane signaling receptor activity"/>
    <property type="evidence" value="ECO:0007669"/>
    <property type="project" value="InterPro"/>
</dbReference>
<comment type="similarity">
    <text evidence="7">Belongs to the methyl-accepting chemotaxis (MCP) protein family.</text>
</comment>
<dbReference type="SUPFAM" id="SSF58104">
    <property type="entry name" value="Methyl-accepting chemotaxis protein (MCP) signaling domain"/>
    <property type="match status" value="1"/>
</dbReference>
<keyword evidence="13" id="KW-1185">Reference proteome</keyword>
<dbReference type="SMART" id="SM00283">
    <property type="entry name" value="MA"/>
    <property type="match status" value="1"/>
</dbReference>
<feature type="domain" description="HAMP" evidence="11">
    <location>
        <begin position="222"/>
        <end position="275"/>
    </location>
</feature>
<dbReference type="SMART" id="SM00304">
    <property type="entry name" value="HAMP"/>
    <property type="match status" value="1"/>
</dbReference>